<accession>A0A809RSM0</accession>
<keyword evidence="12" id="KW-1185">Reference proteome</keyword>
<keyword evidence="6" id="KW-0479">Metal-binding</keyword>
<dbReference type="RefSeq" id="WP_161553344.1">
    <property type="nucleotide sequence ID" value="NZ_AP022325.1"/>
</dbReference>
<dbReference type="KEGG" id="mfel:JPM2_6380"/>
<evidence type="ECO:0000313" key="12">
    <source>
        <dbReference type="Proteomes" id="UP000464317"/>
    </source>
</evidence>
<keyword evidence="9" id="KW-0460">Magnesium</keyword>
<protein>
    <recommendedName>
        <fullName evidence="3">tRNA threonylcarbamoyladenosine biosynthesis protein TsaE</fullName>
    </recommendedName>
    <alternativeName>
        <fullName evidence="10">t(6)A37 threonylcarbamoyladenosine biosynthesis protein TsaE</fullName>
    </alternativeName>
</protein>
<evidence type="ECO:0000256" key="3">
    <source>
        <dbReference type="ARBA" id="ARBA00019010"/>
    </source>
</evidence>
<dbReference type="InterPro" id="IPR003442">
    <property type="entry name" value="T6A_TsaE"/>
</dbReference>
<comment type="similarity">
    <text evidence="2">Belongs to the TsaE family.</text>
</comment>
<dbReference type="Proteomes" id="UP000464317">
    <property type="component" value="Chromosome"/>
</dbReference>
<evidence type="ECO:0000256" key="1">
    <source>
        <dbReference type="ARBA" id="ARBA00004496"/>
    </source>
</evidence>
<evidence type="ECO:0000256" key="4">
    <source>
        <dbReference type="ARBA" id="ARBA00022490"/>
    </source>
</evidence>
<dbReference type="NCBIfam" id="TIGR00150">
    <property type="entry name" value="T6A_YjeE"/>
    <property type="match status" value="1"/>
</dbReference>
<dbReference type="EMBL" id="AP022325">
    <property type="protein sequence ID" value="BBU47945.1"/>
    <property type="molecule type" value="Genomic_DNA"/>
</dbReference>
<keyword evidence="4" id="KW-0963">Cytoplasm</keyword>
<evidence type="ECO:0000256" key="2">
    <source>
        <dbReference type="ARBA" id="ARBA00007599"/>
    </source>
</evidence>
<evidence type="ECO:0000256" key="8">
    <source>
        <dbReference type="ARBA" id="ARBA00022840"/>
    </source>
</evidence>
<dbReference type="PANTHER" id="PTHR33540">
    <property type="entry name" value="TRNA THREONYLCARBAMOYLADENOSINE BIOSYNTHESIS PROTEIN TSAE"/>
    <property type="match status" value="1"/>
</dbReference>
<dbReference type="Pfam" id="PF02367">
    <property type="entry name" value="TsaE"/>
    <property type="match status" value="1"/>
</dbReference>
<dbReference type="AlphaFoldDB" id="A0A809RSM0"/>
<dbReference type="InterPro" id="IPR027417">
    <property type="entry name" value="P-loop_NTPase"/>
</dbReference>
<evidence type="ECO:0000256" key="9">
    <source>
        <dbReference type="ARBA" id="ARBA00022842"/>
    </source>
</evidence>
<dbReference type="Gene3D" id="3.40.50.300">
    <property type="entry name" value="P-loop containing nucleotide triphosphate hydrolases"/>
    <property type="match status" value="1"/>
</dbReference>
<keyword evidence="7" id="KW-0547">Nucleotide-binding</keyword>
<evidence type="ECO:0000256" key="6">
    <source>
        <dbReference type="ARBA" id="ARBA00022723"/>
    </source>
</evidence>
<keyword evidence="11" id="KW-0808">Transferase</keyword>
<gene>
    <name evidence="11" type="ORF">JPM2_6380</name>
</gene>
<evidence type="ECO:0000256" key="10">
    <source>
        <dbReference type="ARBA" id="ARBA00032441"/>
    </source>
</evidence>
<keyword evidence="8" id="KW-0067">ATP-binding</keyword>
<dbReference type="GO" id="GO:0005524">
    <property type="term" value="F:ATP binding"/>
    <property type="evidence" value="ECO:0007669"/>
    <property type="project" value="UniProtKB-KW"/>
</dbReference>
<evidence type="ECO:0000256" key="5">
    <source>
        <dbReference type="ARBA" id="ARBA00022694"/>
    </source>
</evidence>
<reference evidence="11 12" key="1">
    <citation type="submission" date="2020-01" db="EMBL/GenBank/DDBJ databases">
        <title>Complete genome sequence of Mycoplasma felis strain Myco-2.</title>
        <authorList>
            <person name="Kinoshita Y."/>
            <person name="Niwa H."/>
            <person name="Uchida-Fujii E."/>
            <person name="Nukada T."/>
        </authorList>
    </citation>
    <scope>NUCLEOTIDE SEQUENCE [LARGE SCALE GENOMIC DNA]</scope>
    <source>
        <strain evidence="11 12">Myco-2</strain>
    </source>
</reference>
<dbReference type="PANTHER" id="PTHR33540:SF2">
    <property type="entry name" value="TRNA THREONYLCARBAMOYLADENOSINE BIOSYNTHESIS PROTEIN TSAE"/>
    <property type="match status" value="1"/>
</dbReference>
<keyword evidence="5" id="KW-0819">tRNA processing</keyword>
<dbReference type="GO" id="GO:0002949">
    <property type="term" value="P:tRNA threonylcarbamoyladenosine modification"/>
    <property type="evidence" value="ECO:0007669"/>
    <property type="project" value="InterPro"/>
</dbReference>
<dbReference type="SUPFAM" id="SSF52540">
    <property type="entry name" value="P-loop containing nucleoside triphosphate hydrolases"/>
    <property type="match status" value="1"/>
</dbReference>
<evidence type="ECO:0000313" key="11">
    <source>
        <dbReference type="EMBL" id="BBU47945.1"/>
    </source>
</evidence>
<dbReference type="GO" id="GO:0016740">
    <property type="term" value="F:transferase activity"/>
    <property type="evidence" value="ECO:0007669"/>
    <property type="project" value="UniProtKB-KW"/>
</dbReference>
<evidence type="ECO:0000256" key="7">
    <source>
        <dbReference type="ARBA" id="ARBA00022741"/>
    </source>
</evidence>
<name>A0A809RSM0_9BACT</name>
<sequence>MYKFKCNNLICLEKELSKILSLIKEKQYLLLNGELGSGKTTLVKVLGKLLNIKKVITSPSFNYMKVYDGLIHIDLYNYKGDLDEFEDYFEDNIIAIEWSNLKKLTIKNFISINIYYQNNERLYEVQWV</sequence>
<dbReference type="GO" id="GO:0005737">
    <property type="term" value="C:cytoplasm"/>
    <property type="evidence" value="ECO:0007669"/>
    <property type="project" value="UniProtKB-SubCell"/>
</dbReference>
<organism evidence="11 12">
    <name type="scientific">Mycoplasmopsis felis</name>
    <dbReference type="NCBI Taxonomy" id="33923"/>
    <lineage>
        <taxon>Bacteria</taxon>
        <taxon>Bacillati</taxon>
        <taxon>Mycoplasmatota</taxon>
        <taxon>Mycoplasmoidales</taxon>
        <taxon>Metamycoplasmataceae</taxon>
        <taxon>Mycoplasmopsis</taxon>
    </lineage>
</organism>
<proteinExistence type="inferred from homology"/>
<comment type="subcellular location">
    <subcellularLocation>
        <location evidence="1">Cytoplasm</location>
    </subcellularLocation>
</comment>
<dbReference type="GO" id="GO:0046872">
    <property type="term" value="F:metal ion binding"/>
    <property type="evidence" value="ECO:0007669"/>
    <property type="project" value="UniProtKB-KW"/>
</dbReference>